<evidence type="ECO:0000313" key="3">
    <source>
        <dbReference type="EMBL" id="SFW78950.1"/>
    </source>
</evidence>
<feature type="transmembrane region" description="Helical" evidence="1">
    <location>
        <begin position="20"/>
        <end position="41"/>
    </location>
</feature>
<dbReference type="STRING" id="546364.SAMN04489730_4626"/>
<name>A0A1K1S3R3_9PSEU</name>
<organism evidence="3 4">
    <name type="scientific">Amycolatopsis australiensis</name>
    <dbReference type="NCBI Taxonomy" id="546364"/>
    <lineage>
        <taxon>Bacteria</taxon>
        <taxon>Bacillati</taxon>
        <taxon>Actinomycetota</taxon>
        <taxon>Actinomycetes</taxon>
        <taxon>Pseudonocardiales</taxon>
        <taxon>Pseudonocardiaceae</taxon>
        <taxon>Amycolatopsis</taxon>
    </lineage>
</organism>
<dbReference type="RefSeq" id="WP_072478223.1">
    <property type="nucleotide sequence ID" value="NZ_FPJG01000006.1"/>
</dbReference>
<feature type="transmembrane region" description="Helical" evidence="1">
    <location>
        <begin position="47"/>
        <end position="66"/>
    </location>
</feature>
<sequence length="253" mass="26783">MSEAEVPRKRARTSMSRELVELAALFIATGVADLFVSTLSHNRVGPVVLFGLGVLLIVTAAGRRWIHRPVPARGRPPRTGVAWRVRATVRDVPGSLAAVTAALAAHRYDIVSLQVLAVPAGVVDEFLVRAPEGTTAADIASVTERGGGREVRVVAADVHEFVDLPTRVLTIAAAPDLDRDRLLRAVLGDCRIESSPAGRRAKGADGAVLRLPDRDGGLVVTRSLPFTPVECARAEAALALARRLAELPADGRG</sequence>
<dbReference type="SUPFAM" id="SSF55021">
    <property type="entry name" value="ACT-like"/>
    <property type="match status" value="1"/>
</dbReference>
<evidence type="ECO:0000256" key="1">
    <source>
        <dbReference type="SAM" id="Phobius"/>
    </source>
</evidence>
<feature type="domain" description="ACT" evidence="2">
    <location>
        <begin position="84"/>
        <end position="163"/>
    </location>
</feature>
<proteinExistence type="predicted"/>
<evidence type="ECO:0000313" key="4">
    <source>
        <dbReference type="Proteomes" id="UP000182740"/>
    </source>
</evidence>
<protein>
    <recommendedName>
        <fullName evidence="2">ACT domain-containing protein</fullName>
    </recommendedName>
</protein>
<keyword evidence="4" id="KW-1185">Reference proteome</keyword>
<evidence type="ECO:0000259" key="2">
    <source>
        <dbReference type="PROSITE" id="PS51671"/>
    </source>
</evidence>
<keyword evidence="1" id="KW-0472">Membrane</keyword>
<dbReference type="OrthoDB" id="5516749at2"/>
<reference evidence="4" key="1">
    <citation type="submission" date="2016-11" db="EMBL/GenBank/DDBJ databases">
        <authorList>
            <person name="Varghese N."/>
            <person name="Submissions S."/>
        </authorList>
    </citation>
    <scope>NUCLEOTIDE SEQUENCE [LARGE SCALE GENOMIC DNA]</scope>
    <source>
        <strain evidence="4">DSM 44671</strain>
    </source>
</reference>
<dbReference type="EMBL" id="FPJG01000006">
    <property type="protein sequence ID" value="SFW78950.1"/>
    <property type="molecule type" value="Genomic_DNA"/>
</dbReference>
<dbReference type="AlphaFoldDB" id="A0A1K1S3R3"/>
<dbReference type="InterPro" id="IPR045865">
    <property type="entry name" value="ACT-like_dom_sf"/>
</dbReference>
<dbReference type="InterPro" id="IPR002912">
    <property type="entry name" value="ACT_dom"/>
</dbReference>
<dbReference type="PROSITE" id="PS51671">
    <property type="entry name" value="ACT"/>
    <property type="match status" value="1"/>
</dbReference>
<keyword evidence="1" id="KW-0812">Transmembrane</keyword>
<gene>
    <name evidence="3" type="ORF">SAMN04489730_4626</name>
</gene>
<keyword evidence="1" id="KW-1133">Transmembrane helix</keyword>
<accession>A0A1K1S3R3</accession>
<dbReference type="Proteomes" id="UP000182740">
    <property type="component" value="Unassembled WGS sequence"/>
</dbReference>